<dbReference type="AlphaFoldDB" id="A0A5N5Q745"/>
<reference evidence="2 3" key="1">
    <citation type="journal article" date="2019" name="Fungal Biol. Biotechnol.">
        <title>Draft genome sequence of fastidious pathogen Ceratobasidium theobromae, which causes vascular-streak dieback in Theobroma cacao.</title>
        <authorList>
            <person name="Ali S.S."/>
            <person name="Asman A."/>
            <person name="Shao J."/>
            <person name="Firmansyah A.P."/>
            <person name="Susilo A.W."/>
            <person name="Rosmana A."/>
            <person name="McMahon P."/>
            <person name="Junaid M."/>
            <person name="Guest D."/>
            <person name="Kheng T.Y."/>
            <person name="Meinhardt L.W."/>
            <person name="Bailey B.A."/>
        </authorList>
    </citation>
    <scope>NUCLEOTIDE SEQUENCE [LARGE SCALE GENOMIC DNA]</scope>
    <source>
        <strain evidence="2 3">CT2</strain>
    </source>
</reference>
<evidence type="ECO:0000313" key="2">
    <source>
        <dbReference type="EMBL" id="KAB5587291.1"/>
    </source>
</evidence>
<accession>A0A5N5Q745</accession>
<sequence length="77" mass="8028">MEHIPRWGGDAPAPGSPLPGAPGMRIRTSPMSRSASGRPHPPIRAAAVSGPPPRRPRHLLQSTATPDRDAISAADLP</sequence>
<dbReference type="EMBL" id="SSOP01001232">
    <property type="protein sequence ID" value="KAB5587291.1"/>
    <property type="molecule type" value="Genomic_DNA"/>
</dbReference>
<proteinExistence type="predicted"/>
<feature type="region of interest" description="Disordered" evidence="1">
    <location>
        <begin position="1"/>
        <end position="77"/>
    </location>
</feature>
<protein>
    <submittedName>
        <fullName evidence="2">Uncharacterized protein</fullName>
    </submittedName>
</protein>
<evidence type="ECO:0000256" key="1">
    <source>
        <dbReference type="SAM" id="MobiDB-lite"/>
    </source>
</evidence>
<gene>
    <name evidence="2" type="ORF">CTheo_9262</name>
</gene>
<keyword evidence="3" id="KW-1185">Reference proteome</keyword>
<comment type="caution">
    <text evidence="2">The sequence shown here is derived from an EMBL/GenBank/DDBJ whole genome shotgun (WGS) entry which is preliminary data.</text>
</comment>
<dbReference type="Proteomes" id="UP000383932">
    <property type="component" value="Unassembled WGS sequence"/>
</dbReference>
<name>A0A5N5Q745_9AGAM</name>
<evidence type="ECO:0000313" key="3">
    <source>
        <dbReference type="Proteomes" id="UP000383932"/>
    </source>
</evidence>
<organism evidence="2 3">
    <name type="scientific">Ceratobasidium theobromae</name>
    <dbReference type="NCBI Taxonomy" id="1582974"/>
    <lineage>
        <taxon>Eukaryota</taxon>
        <taxon>Fungi</taxon>
        <taxon>Dikarya</taxon>
        <taxon>Basidiomycota</taxon>
        <taxon>Agaricomycotina</taxon>
        <taxon>Agaricomycetes</taxon>
        <taxon>Cantharellales</taxon>
        <taxon>Ceratobasidiaceae</taxon>
        <taxon>Ceratobasidium</taxon>
    </lineage>
</organism>